<sequence length="198" mass="22872">MKLSLSCLTLLAFTVLLSSAFPLGGPQQFRRDGLEKPIYSREPTISERSDIEDLESRGIFGIFKKIGGKIFGHHHKQNQQRDLSDEDELYMRGLAGDDEEFYERGLTGDEDELYERGLAGDEDEYALFSRDPDSSDELESRGLFGIFRKIGGKIFGHHNNNQRREEFEYEAREPQPESENDLQSRGIFSFIKKIFHRQ</sequence>
<dbReference type="EMBL" id="ML213608">
    <property type="protein sequence ID" value="TFK37386.1"/>
    <property type="molecule type" value="Genomic_DNA"/>
</dbReference>
<organism evidence="2 3">
    <name type="scientific">Crucibulum laeve</name>
    <dbReference type="NCBI Taxonomy" id="68775"/>
    <lineage>
        <taxon>Eukaryota</taxon>
        <taxon>Fungi</taxon>
        <taxon>Dikarya</taxon>
        <taxon>Basidiomycota</taxon>
        <taxon>Agaricomycotina</taxon>
        <taxon>Agaricomycetes</taxon>
        <taxon>Agaricomycetidae</taxon>
        <taxon>Agaricales</taxon>
        <taxon>Agaricineae</taxon>
        <taxon>Nidulariaceae</taxon>
        <taxon>Crucibulum</taxon>
    </lineage>
</organism>
<feature type="chain" id="PRO_5022798112" evidence="1">
    <location>
        <begin position="21"/>
        <end position="198"/>
    </location>
</feature>
<accession>A0A5C3LZ61</accession>
<dbReference type="Proteomes" id="UP000308652">
    <property type="component" value="Unassembled WGS sequence"/>
</dbReference>
<reference evidence="2 3" key="1">
    <citation type="journal article" date="2019" name="Nat. Ecol. Evol.">
        <title>Megaphylogeny resolves global patterns of mushroom evolution.</title>
        <authorList>
            <person name="Varga T."/>
            <person name="Krizsan K."/>
            <person name="Foldi C."/>
            <person name="Dima B."/>
            <person name="Sanchez-Garcia M."/>
            <person name="Sanchez-Ramirez S."/>
            <person name="Szollosi G.J."/>
            <person name="Szarkandi J.G."/>
            <person name="Papp V."/>
            <person name="Albert L."/>
            <person name="Andreopoulos W."/>
            <person name="Angelini C."/>
            <person name="Antonin V."/>
            <person name="Barry K.W."/>
            <person name="Bougher N.L."/>
            <person name="Buchanan P."/>
            <person name="Buyck B."/>
            <person name="Bense V."/>
            <person name="Catcheside P."/>
            <person name="Chovatia M."/>
            <person name="Cooper J."/>
            <person name="Damon W."/>
            <person name="Desjardin D."/>
            <person name="Finy P."/>
            <person name="Geml J."/>
            <person name="Haridas S."/>
            <person name="Hughes K."/>
            <person name="Justo A."/>
            <person name="Karasinski D."/>
            <person name="Kautmanova I."/>
            <person name="Kiss B."/>
            <person name="Kocsube S."/>
            <person name="Kotiranta H."/>
            <person name="LaButti K.M."/>
            <person name="Lechner B.E."/>
            <person name="Liimatainen K."/>
            <person name="Lipzen A."/>
            <person name="Lukacs Z."/>
            <person name="Mihaltcheva S."/>
            <person name="Morgado L.N."/>
            <person name="Niskanen T."/>
            <person name="Noordeloos M.E."/>
            <person name="Ohm R.A."/>
            <person name="Ortiz-Santana B."/>
            <person name="Ovrebo C."/>
            <person name="Racz N."/>
            <person name="Riley R."/>
            <person name="Savchenko A."/>
            <person name="Shiryaev A."/>
            <person name="Soop K."/>
            <person name="Spirin V."/>
            <person name="Szebenyi C."/>
            <person name="Tomsovsky M."/>
            <person name="Tulloss R.E."/>
            <person name="Uehling J."/>
            <person name="Grigoriev I.V."/>
            <person name="Vagvolgyi C."/>
            <person name="Papp T."/>
            <person name="Martin F.M."/>
            <person name="Miettinen O."/>
            <person name="Hibbett D.S."/>
            <person name="Nagy L.G."/>
        </authorList>
    </citation>
    <scope>NUCLEOTIDE SEQUENCE [LARGE SCALE GENOMIC DNA]</scope>
    <source>
        <strain evidence="2 3">CBS 166.37</strain>
    </source>
</reference>
<proteinExistence type="predicted"/>
<keyword evidence="3" id="KW-1185">Reference proteome</keyword>
<protein>
    <submittedName>
        <fullName evidence="2">Uncharacterized protein</fullName>
    </submittedName>
</protein>
<evidence type="ECO:0000313" key="3">
    <source>
        <dbReference type="Proteomes" id="UP000308652"/>
    </source>
</evidence>
<feature type="signal peptide" evidence="1">
    <location>
        <begin position="1"/>
        <end position="20"/>
    </location>
</feature>
<gene>
    <name evidence="2" type="ORF">BDQ12DRAFT_685263</name>
</gene>
<evidence type="ECO:0000313" key="2">
    <source>
        <dbReference type="EMBL" id="TFK37386.1"/>
    </source>
</evidence>
<keyword evidence="1" id="KW-0732">Signal</keyword>
<dbReference type="AlphaFoldDB" id="A0A5C3LZ61"/>
<evidence type="ECO:0000256" key="1">
    <source>
        <dbReference type="SAM" id="SignalP"/>
    </source>
</evidence>
<name>A0A5C3LZ61_9AGAR</name>